<dbReference type="AlphaFoldDB" id="A0AA36Y4B9"/>
<protein>
    <submittedName>
        <fullName evidence="2">Uncharacterized protein</fullName>
    </submittedName>
</protein>
<feature type="transmembrane region" description="Helical" evidence="1">
    <location>
        <begin position="367"/>
        <end position="384"/>
    </location>
</feature>
<dbReference type="Proteomes" id="UP000018466">
    <property type="component" value="Unassembled WGS sequence"/>
</dbReference>
<feature type="transmembrane region" description="Helical" evidence="1">
    <location>
        <begin position="273"/>
        <end position="291"/>
    </location>
</feature>
<reference evidence="2 3" key="1">
    <citation type="submission" date="2011-10" db="EMBL/GenBank/DDBJ databases">
        <title>The Genome Sequence of Lachnospiraceae bacterium ACC2.</title>
        <authorList>
            <consortium name="The Broad Institute Genome Sequencing Platform"/>
            <person name="Earl A."/>
            <person name="Ward D."/>
            <person name="Feldgarden M."/>
            <person name="Gevers D."/>
            <person name="Sizova M."/>
            <person name="Hazen A."/>
            <person name="Epstein S."/>
            <person name="Young S.K."/>
            <person name="Zeng Q."/>
            <person name="Gargeya S."/>
            <person name="Fitzgerald M."/>
            <person name="Haas B."/>
            <person name="Abouelleil A."/>
            <person name="Alvarado L."/>
            <person name="Arachchi H.M."/>
            <person name="Berlin A."/>
            <person name="Brown A."/>
            <person name="Chapman S.B."/>
            <person name="Chen Z."/>
            <person name="Dunbar C."/>
            <person name="Freedman E."/>
            <person name="Gearin G."/>
            <person name="Goldberg J."/>
            <person name="Griggs A."/>
            <person name="Gujja S."/>
            <person name="Heiman D."/>
            <person name="Howarth C."/>
            <person name="Larson L."/>
            <person name="Lui A."/>
            <person name="MacDonald P.J.P."/>
            <person name="Montmayeur A."/>
            <person name="Murphy C."/>
            <person name="Neiman D."/>
            <person name="Pearson M."/>
            <person name="Priest M."/>
            <person name="Roberts A."/>
            <person name="Saif S."/>
            <person name="Shea T."/>
            <person name="Shenoy N."/>
            <person name="Sisk P."/>
            <person name="Stolte C."/>
            <person name="Sykes S."/>
            <person name="Wortman J."/>
            <person name="Nusbaum C."/>
            <person name="Birren B."/>
        </authorList>
    </citation>
    <scope>NUCLEOTIDE SEQUENCE [LARGE SCALE GENOMIC DNA]</scope>
    <source>
        <strain evidence="2 3">ACC2</strain>
    </source>
</reference>
<proteinExistence type="predicted"/>
<gene>
    <name evidence="2" type="ORF">HMPREF9623_01176</name>
</gene>
<evidence type="ECO:0000313" key="3">
    <source>
        <dbReference type="Proteomes" id="UP000018466"/>
    </source>
</evidence>
<keyword evidence="3" id="KW-1185">Reference proteome</keyword>
<dbReference type="EMBL" id="AGEL01000007">
    <property type="protein sequence ID" value="EHO16477.1"/>
    <property type="molecule type" value="Genomic_DNA"/>
</dbReference>
<accession>A0AA36Y4B9</accession>
<keyword evidence="1" id="KW-0812">Transmembrane</keyword>
<feature type="transmembrane region" description="Helical" evidence="1">
    <location>
        <begin position="73"/>
        <end position="97"/>
    </location>
</feature>
<feature type="transmembrane region" description="Helical" evidence="1">
    <location>
        <begin position="132"/>
        <end position="152"/>
    </location>
</feature>
<sequence length="447" mass="50925">MGRKITVRLLPFFGFLFLTAYLRSASVNVVYTDYIRLVNSYLENVYSLSPYLHGDVLTRIPVNYLERIVNVRFFHYSTMFDMVLGAAFLSLNAYLLGRYCERKRLPLAVTALLMLLMFSLNKWEMLTNGSGWVHFAAFALFFCHYLSLEALLQKTGDRKAARRLLWLPSFTILFFAGPYCAIYALTAVLAELVIVLRFRRDFRQSAARVLAVLLPFGLYLISRSLSVEERHGATTDSIFTVVRAHPLLLPRFFVRSFASEIIGQESAGQLPGFVFTGLGLLVLALYALAFRRAAKLIEKERSLFPLCLIASGFLNHLLVTASRWIFLRENYGMSSRYALQYQVGMLGLLLILFLAARDSGRQGARRLAAVSLLVFCLGNLATTAHEIHMAPYRKENFLAMRTVAKNFEAESDETLVKVLSYHDPVRIRKALSLLQHKNLNVFYEKKE</sequence>
<organism evidence="2 3">
    <name type="scientific">Stomatobaculum longum</name>
    <dbReference type="NCBI Taxonomy" id="796942"/>
    <lineage>
        <taxon>Bacteria</taxon>
        <taxon>Bacillati</taxon>
        <taxon>Bacillota</taxon>
        <taxon>Clostridia</taxon>
        <taxon>Lachnospirales</taxon>
        <taxon>Lachnospiraceae</taxon>
        <taxon>Stomatobaculum</taxon>
    </lineage>
</organism>
<feature type="transmembrane region" description="Helical" evidence="1">
    <location>
        <begin position="303"/>
        <end position="326"/>
    </location>
</feature>
<feature type="transmembrane region" description="Helical" evidence="1">
    <location>
        <begin position="164"/>
        <end position="185"/>
    </location>
</feature>
<name>A0AA36Y4B9_9FIRM</name>
<keyword evidence="1" id="KW-0472">Membrane</keyword>
<evidence type="ECO:0000256" key="1">
    <source>
        <dbReference type="SAM" id="Phobius"/>
    </source>
</evidence>
<keyword evidence="1" id="KW-1133">Transmembrane helix</keyword>
<dbReference type="GeneID" id="86940938"/>
<feature type="transmembrane region" description="Helical" evidence="1">
    <location>
        <begin position="338"/>
        <end position="355"/>
    </location>
</feature>
<dbReference type="RefSeq" id="WP_009533009.1">
    <property type="nucleotide sequence ID" value="NZ_JH590863.1"/>
</dbReference>
<feature type="transmembrane region" description="Helical" evidence="1">
    <location>
        <begin position="104"/>
        <end position="120"/>
    </location>
</feature>
<comment type="caution">
    <text evidence="2">The sequence shown here is derived from an EMBL/GenBank/DDBJ whole genome shotgun (WGS) entry which is preliminary data.</text>
</comment>
<evidence type="ECO:0000313" key="2">
    <source>
        <dbReference type="EMBL" id="EHO16477.1"/>
    </source>
</evidence>